<organism evidence="10 11">
    <name type="scientific">Aquiflexum balticum DSM 16537</name>
    <dbReference type="NCBI Taxonomy" id="758820"/>
    <lineage>
        <taxon>Bacteria</taxon>
        <taxon>Pseudomonadati</taxon>
        <taxon>Bacteroidota</taxon>
        <taxon>Cytophagia</taxon>
        <taxon>Cytophagales</taxon>
        <taxon>Cyclobacteriaceae</taxon>
        <taxon>Aquiflexum</taxon>
    </lineage>
</organism>
<keyword evidence="11" id="KW-1185">Reference proteome</keyword>
<dbReference type="GO" id="GO:0008381">
    <property type="term" value="F:mechanosensitive monoatomic ion channel activity"/>
    <property type="evidence" value="ECO:0007669"/>
    <property type="project" value="InterPro"/>
</dbReference>
<sequence>MTRFTLTKDPFTFILVLICFGSLSLKAQNDSISNTQSLPIKTEIGFPVKGVQGDTLFYVYKRLGASTASERAVHIGNKIDRIFKKENFQADSLVISEEENSIDLIYGDYIVTTVSQTDAAFQNMEMSDLALEIKEKISISILEAKEDQKFSKILTNILLVFLVLGIASLLYWLLGRSYGKILKYLDTNKNKLLKNLAYKEYTFLTAEQEMGILLFILRVLRIFLFVVLFYFTISIAFSIFPYTRGWADRLFLLVWSPFKSIFLSVWNYLPNLFTIVVILIVMNYFIRLVKYIFSEIDAEKLHISGFHSDWAMPTYSIVRFLLYAFMFVLIFPYLPGSDSNIFRGVSVFLGLLFSLGSSSAIANMVAGLVITYMRPFKIGDRIKIGDITGNVMEKTLLVTRIKTAKNEEITIPNSAVLNGNTTNFSTLARKEGLIIHTTVTIGYDVPWKDMHQVLIDAALRTDKVLKEPKPFVLQTGLEDFYVSYQINAYTKESNQLLQIYSELHQHIQDCCFEKGIEILSPHYRAARDGNMTTIPSAYLPKDYQVPNFDVKIDKKDKE</sequence>
<evidence type="ECO:0000259" key="9">
    <source>
        <dbReference type="Pfam" id="PF21082"/>
    </source>
</evidence>
<keyword evidence="6 7" id="KW-0472">Membrane</keyword>
<comment type="subcellular location">
    <subcellularLocation>
        <location evidence="1">Cell membrane</location>
        <topology evidence="1">Multi-pass membrane protein</topology>
    </subcellularLocation>
</comment>
<keyword evidence="5 7" id="KW-1133">Transmembrane helix</keyword>
<feature type="transmembrane region" description="Helical" evidence="7">
    <location>
        <begin position="219"/>
        <end position="240"/>
    </location>
</feature>
<dbReference type="InterPro" id="IPR006685">
    <property type="entry name" value="MscS_channel_2nd"/>
</dbReference>
<feature type="domain" description="Mechanosensitive ion channel MscS C-terminal" evidence="9">
    <location>
        <begin position="437"/>
        <end position="518"/>
    </location>
</feature>
<evidence type="ECO:0000256" key="6">
    <source>
        <dbReference type="ARBA" id="ARBA00023136"/>
    </source>
</evidence>
<name>A0A1W2H5C0_9BACT</name>
<dbReference type="Pfam" id="PF21082">
    <property type="entry name" value="MS_channel_3rd"/>
    <property type="match status" value="1"/>
</dbReference>
<evidence type="ECO:0000256" key="5">
    <source>
        <dbReference type="ARBA" id="ARBA00022989"/>
    </source>
</evidence>
<dbReference type="PANTHER" id="PTHR30221:SF18">
    <property type="entry name" value="SLL0590 PROTEIN"/>
    <property type="match status" value="1"/>
</dbReference>
<comment type="similarity">
    <text evidence="2">Belongs to the MscS (TC 1.A.23) family.</text>
</comment>
<dbReference type="Pfam" id="PF00924">
    <property type="entry name" value="MS_channel_2nd"/>
    <property type="match status" value="1"/>
</dbReference>
<accession>A0A1W2H5C0</accession>
<dbReference type="InterPro" id="IPR010920">
    <property type="entry name" value="LSM_dom_sf"/>
</dbReference>
<dbReference type="SUPFAM" id="SSF50182">
    <property type="entry name" value="Sm-like ribonucleoproteins"/>
    <property type="match status" value="1"/>
</dbReference>
<feature type="transmembrane region" description="Helical" evidence="7">
    <location>
        <begin position="317"/>
        <end position="335"/>
    </location>
</feature>
<gene>
    <name evidence="10" type="ORF">SAMN00777080_2428</name>
</gene>
<evidence type="ECO:0000256" key="1">
    <source>
        <dbReference type="ARBA" id="ARBA00004651"/>
    </source>
</evidence>
<dbReference type="Gene3D" id="2.30.30.60">
    <property type="match status" value="1"/>
</dbReference>
<dbReference type="Gene3D" id="3.30.70.100">
    <property type="match status" value="1"/>
</dbReference>
<dbReference type="PANTHER" id="PTHR30221">
    <property type="entry name" value="SMALL-CONDUCTANCE MECHANOSENSITIVE CHANNEL"/>
    <property type="match status" value="1"/>
</dbReference>
<evidence type="ECO:0000256" key="4">
    <source>
        <dbReference type="ARBA" id="ARBA00022692"/>
    </source>
</evidence>
<reference evidence="11" key="1">
    <citation type="submission" date="2017-04" db="EMBL/GenBank/DDBJ databases">
        <authorList>
            <person name="Varghese N."/>
            <person name="Submissions S."/>
        </authorList>
    </citation>
    <scope>NUCLEOTIDE SEQUENCE [LARGE SCALE GENOMIC DNA]</scope>
    <source>
        <strain evidence="11">DSM 16537</strain>
    </source>
</reference>
<dbReference type="SUPFAM" id="SSF82689">
    <property type="entry name" value="Mechanosensitive channel protein MscS (YggB), C-terminal domain"/>
    <property type="match status" value="1"/>
</dbReference>
<dbReference type="RefSeq" id="WP_084120683.1">
    <property type="nucleotide sequence ID" value="NZ_LT838813.1"/>
</dbReference>
<evidence type="ECO:0000313" key="10">
    <source>
        <dbReference type="EMBL" id="SMD43818.1"/>
    </source>
</evidence>
<evidence type="ECO:0000256" key="3">
    <source>
        <dbReference type="ARBA" id="ARBA00022475"/>
    </source>
</evidence>
<keyword evidence="4 7" id="KW-0812">Transmembrane</keyword>
<dbReference type="STRING" id="758820.SAMN00777080_2428"/>
<proteinExistence type="inferred from homology"/>
<evidence type="ECO:0000256" key="2">
    <source>
        <dbReference type="ARBA" id="ARBA00008017"/>
    </source>
</evidence>
<evidence type="ECO:0000256" key="7">
    <source>
        <dbReference type="SAM" id="Phobius"/>
    </source>
</evidence>
<dbReference type="InterPro" id="IPR045275">
    <property type="entry name" value="MscS_archaea/bacteria_type"/>
</dbReference>
<evidence type="ECO:0000259" key="8">
    <source>
        <dbReference type="Pfam" id="PF00924"/>
    </source>
</evidence>
<dbReference type="AlphaFoldDB" id="A0A1W2H5C0"/>
<feature type="domain" description="Mechanosensitive ion channel MscS" evidence="8">
    <location>
        <begin position="360"/>
        <end position="425"/>
    </location>
</feature>
<dbReference type="Gene3D" id="1.10.287.1260">
    <property type="match status" value="1"/>
</dbReference>
<protein>
    <submittedName>
        <fullName evidence="10">Small-conductance mechanosensitive channel</fullName>
    </submittedName>
</protein>
<feature type="transmembrane region" description="Helical" evidence="7">
    <location>
        <begin position="260"/>
        <end position="286"/>
    </location>
</feature>
<evidence type="ECO:0000313" key="11">
    <source>
        <dbReference type="Proteomes" id="UP000192333"/>
    </source>
</evidence>
<dbReference type="EMBL" id="LT838813">
    <property type="protein sequence ID" value="SMD43818.1"/>
    <property type="molecule type" value="Genomic_DNA"/>
</dbReference>
<dbReference type="GO" id="GO:0005886">
    <property type="term" value="C:plasma membrane"/>
    <property type="evidence" value="ECO:0007669"/>
    <property type="project" value="UniProtKB-SubCell"/>
</dbReference>
<keyword evidence="3" id="KW-1003">Cell membrane</keyword>
<feature type="transmembrane region" description="Helical" evidence="7">
    <location>
        <begin position="347"/>
        <end position="373"/>
    </location>
</feature>
<dbReference type="OrthoDB" id="9809206at2"/>
<dbReference type="InterPro" id="IPR011066">
    <property type="entry name" value="MscS_channel_C_sf"/>
</dbReference>
<dbReference type="InterPro" id="IPR023408">
    <property type="entry name" value="MscS_beta-dom_sf"/>
</dbReference>
<dbReference type="Proteomes" id="UP000192333">
    <property type="component" value="Chromosome I"/>
</dbReference>
<dbReference type="InterPro" id="IPR049278">
    <property type="entry name" value="MS_channel_C"/>
</dbReference>
<feature type="transmembrane region" description="Helical" evidence="7">
    <location>
        <begin position="153"/>
        <end position="174"/>
    </location>
</feature>